<dbReference type="Proteomes" id="UP000305457">
    <property type="component" value="Chromosome"/>
</dbReference>
<dbReference type="InterPro" id="IPR032466">
    <property type="entry name" value="Metal_Hydrolase"/>
</dbReference>
<dbReference type="InterPro" id="IPR001130">
    <property type="entry name" value="TatD-like"/>
</dbReference>
<feature type="binding site" evidence="2">
    <location>
        <position position="97"/>
    </location>
    <ligand>
        <name>a divalent metal cation</name>
        <dbReference type="ChEBI" id="CHEBI:60240"/>
        <label>1</label>
    </ligand>
</feature>
<dbReference type="KEGG" id="mnh:FG904_02550"/>
<dbReference type="GO" id="GO:0016788">
    <property type="term" value="F:hydrolase activity, acting on ester bonds"/>
    <property type="evidence" value="ECO:0007669"/>
    <property type="project" value="InterPro"/>
</dbReference>
<accession>A0A5B7XVQ2</accession>
<dbReference type="PIRSF" id="PIRSF005902">
    <property type="entry name" value="DNase_TatD"/>
    <property type="match status" value="1"/>
</dbReference>
<reference evidence="3 4" key="1">
    <citation type="submission" date="2019-06" db="EMBL/GenBank/DDBJ databases">
        <title>Mycoplasma sp. 2F1A isolated from ostrich.</title>
        <authorList>
            <person name="Spergser J."/>
        </authorList>
    </citation>
    <scope>NUCLEOTIDE SEQUENCE [LARGE SCALE GENOMIC DNA]</scope>
    <source>
        <strain evidence="3 4">2F1A</strain>
    </source>
</reference>
<feature type="binding site" evidence="2">
    <location>
        <position position="162"/>
    </location>
    <ligand>
        <name>a divalent metal cation</name>
        <dbReference type="ChEBI" id="CHEBI:60240"/>
        <label>2</label>
    </ligand>
</feature>
<dbReference type="PANTHER" id="PTHR46124:SF2">
    <property type="entry name" value="D-AMINOACYL-TRNA DEACYLASE"/>
    <property type="match status" value="1"/>
</dbReference>
<dbReference type="Pfam" id="PF01026">
    <property type="entry name" value="TatD_DNase"/>
    <property type="match status" value="1"/>
</dbReference>
<dbReference type="SUPFAM" id="SSF51556">
    <property type="entry name" value="Metallo-dependent hydrolases"/>
    <property type="match status" value="1"/>
</dbReference>
<evidence type="ECO:0000256" key="1">
    <source>
        <dbReference type="ARBA" id="ARBA00022801"/>
    </source>
</evidence>
<sequence>MAKKQTLFIDAHSHIADPRFNDSAIVEIVNAFQYNRIEFTFVNGGNVYDNQRTLALKQALPDKVEIAIGIHPEAIKTGQEWLTVEPMLNSDVKAIGEIGLDYYYDDAPDRQIQLSSFENQVILALKHNLPVVVHIRDKENSDLAYQDAFEILEKYKPRFMLHTYAGSVEWAHKFIKLNGYISFSGTITFGSNRTARDVAKIVPLERILTETDAPYLRPHPYINEINEPNTVIYTAYYLCGLLGLGMDKFVSRVNKNIKEFLNIK</sequence>
<protein>
    <submittedName>
        <fullName evidence="3">TatD family deoxyribonuclease</fullName>
    </submittedName>
</protein>
<dbReference type="InterPro" id="IPR018228">
    <property type="entry name" value="DNase_TatD-rel_CS"/>
</dbReference>
<keyword evidence="2" id="KW-0479">Metal-binding</keyword>
<dbReference type="PANTHER" id="PTHR46124">
    <property type="entry name" value="D-AMINOACYL-TRNA DEACYLASE"/>
    <property type="match status" value="1"/>
</dbReference>
<feature type="binding site" evidence="2">
    <location>
        <position position="134"/>
    </location>
    <ligand>
        <name>a divalent metal cation</name>
        <dbReference type="ChEBI" id="CHEBI:60240"/>
        <label>2</label>
    </ligand>
</feature>
<dbReference type="GO" id="GO:0046872">
    <property type="term" value="F:metal ion binding"/>
    <property type="evidence" value="ECO:0007669"/>
    <property type="project" value="UniProtKB-KW"/>
</dbReference>
<dbReference type="GO" id="GO:0005829">
    <property type="term" value="C:cytosol"/>
    <property type="evidence" value="ECO:0007669"/>
    <property type="project" value="TreeGrafter"/>
</dbReference>
<name>A0A5B7XVQ2_9MOLU</name>
<evidence type="ECO:0000313" key="3">
    <source>
        <dbReference type="EMBL" id="QCZ36872.1"/>
    </source>
</evidence>
<dbReference type="Gene3D" id="3.20.20.140">
    <property type="entry name" value="Metal-dependent hydrolases"/>
    <property type="match status" value="1"/>
</dbReference>
<feature type="binding site" evidence="2">
    <location>
        <position position="12"/>
    </location>
    <ligand>
        <name>a divalent metal cation</name>
        <dbReference type="ChEBI" id="CHEBI:60240"/>
        <label>1</label>
    </ligand>
</feature>
<gene>
    <name evidence="3" type="ORF">FG904_02550</name>
</gene>
<organism evidence="3 4">
    <name type="scientific">Mycoplasma nasistruthionis</name>
    <dbReference type="NCBI Taxonomy" id="353852"/>
    <lineage>
        <taxon>Bacteria</taxon>
        <taxon>Bacillati</taxon>
        <taxon>Mycoplasmatota</taxon>
        <taxon>Mollicutes</taxon>
        <taxon>Mycoplasmataceae</taxon>
        <taxon>Mycoplasma</taxon>
    </lineage>
</organism>
<evidence type="ECO:0000256" key="2">
    <source>
        <dbReference type="PIRSR" id="PIRSR005902-1"/>
    </source>
</evidence>
<keyword evidence="1" id="KW-0378">Hydrolase</keyword>
<proteinExistence type="predicted"/>
<evidence type="ECO:0000313" key="4">
    <source>
        <dbReference type="Proteomes" id="UP000305457"/>
    </source>
</evidence>
<dbReference type="OrthoDB" id="9810005at2"/>
<dbReference type="RefSeq" id="WP_139592353.1">
    <property type="nucleotide sequence ID" value="NZ_CP040825.1"/>
</dbReference>
<dbReference type="EMBL" id="CP040825">
    <property type="protein sequence ID" value="QCZ36872.1"/>
    <property type="molecule type" value="Genomic_DNA"/>
</dbReference>
<feature type="binding site" evidence="2">
    <location>
        <position position="14"/>
    </location>
    <ligand>
        <name>a divalent metal cation</name>
        <dbReference type="ChEBI" id="CHEBI:60240"/>
        <label>1</label>
    </ligand>
</feature>
<dbReference type="CDD" id="cd01310">
    <property type="entry name" value="TatD_DNAse"/>
    <property type="match status" value="1"/>
</dbReference>
<dbReference type="PROSITE" id="PS01091">
    <property type="entry name" value="TATD_3"/>
    <property type="match status" value="1"/>
</dbReference>
<feature type="binding site" evidence="2">
    <location>
        <position position="212"/>
    </location>
    <ligand>
        <name>a divalent metal cation</name>
        <dbReference type="ChEBI" id="CHEBI:60240"/>
        <label>1</label>
    </ligand>
</feature>
<dbReference type="AlphaFoldDB" id="A0A5B7XVQ2"/>